<keyword evidence="8" id="KW-0625">Polysaccharide transport</keyword>
<comment type="similarity">
    <text evidence="2">Belongs to the BexD/CtrA/VexA family.</text>
</comment>
<proteinExistence type="inferred from homology"/>
<dbReference type="EMBL" id="FXUL01000015">
    <property type="protein sequence ID" value="SMP69527.1"/>
    <property type="molecule type" value="Genomic_DNA"/>
</dbReference>
<dbReference type="PANTHER" id="PTHR33619">
    <property type="entry name" value="POLYSACCHARIDE EXPORT PROTEIN GFCE-RELATED"/>
    <property type="match status" value="1"/>
</dbReference>
<protein>
    <submittedName>
        <fullName evidence="18">Polysaccharide export outer membrane protein</fullName>
    </submittedName>
</protein>
<dbReference type="PANTHER" id="PTHR33619:SF3">
    <property type="entry name" value="POLYSACCHARIDE EXPORT PROTEIN GFCE-RELATED"/>
    <property type="match status" value="1"/>
</dbReference>
<keyword evidence="5" id="KW-0762">Sugar transport</keyword>
<evidence type="ECO:0000256" key="9">
    <source>
        <dbReference type="ARBA" id="ARBA00023065"/>
    </source>
</evidence>
<evidence type="ECO:0000256" key="10">
    <source>
        <dbReference type="ARBA" id="ARBA00023114"/>
    </source>
</evidence>
<keyword evidence="11" id="KW-0472">Membrane</keyword>
<keyword evidence="4" id="KW-1134">Transmembrane beta strand</keyword>
<evidence type="ECO:0000256" key="1">
    <source>
        <dbReference type="ARBA" id="ARBA00004571"/>
    </source>
</evidence>
<dbReference type="InterPro" id="IPR003715">
    <property type="entry name" value="Poly_export_N"/>
</dbReference>
<evidence type="ECO:0000256" key="12">
    <source>
        <dbReference type="ARBA" id="ARBA00023139"/>
    </source>
</evidence>
<evidence type="ECO:0000313" key="19">
    <source>
        <dbReference type="Proteomes" id="UP001158049"/>
    </source>
</evidence>
<evidence type="ECO:0000256" key="5">
    <source>
        <dbReference type="ARBA" id="ARBA00022597"/>
    </source>
</evidence>
<feature type="signal peptide" evidence="15">
    <location>
        <begin position="1"/>
        <end position="28"/>
    </location>
</feature>
<evidence type="ECO:0000256" key="2">
    <source>
        <dbReference type="ARBA" id="ARBA00009450"/>
    </source>
</evidence>
<evidence type="ECO:0000256" key="4">
    <source>
        <dbReference type="ARBA" id="ARBA00022452"/>
    </source>
</evidence>
<keyword evidence="12" id="KW-0564">Palmitate</keyword>
<evidence type="ECO:0000256" key="15">
    <source>
        <dbReference type="SAM" id="SignalP"/>
    </source>
</evidence>
<comment type="subcellular location">
    <subcellularLocation>
        <location evidence="1">Cell outer membrane</location>
        <topology evidence="1">Multi-pass membrane protein</topology>
    </subcellularLocation>
</comment>
<evidence type="ECO:0000256" key="14">
    <source>
        <dbReference type="ARBA" id="ARBA00023288"/>
    </source>
</evidence>
<dbReference type="PROSITE" id="PS51257">
    <property type="entry name" value="PROKAR_LIPOPROTEIN"/>
    <property type="match status" value="1"/>
</dbReference>
<dbReference type="Gene3D" id="3.10.560.10">
    <property type="entry name" value="Outer membrane lipoprotein wza domain like"/>
    <property type="match status" value="1"/>
</dbReference>
<organism evidence="18 19">
    <name type="scientific">Noviherbaspirillum suwonense</name>
    <dbReference type="NCBI Taxonomy" id="1224511"/>
    <lineage>
        <taxon>Bacteria</taxon>
        <taxon>Pseudomonadati</taxon>
        <taxon>Pseudomonadota</taxon>
        <taxon>Betaproteobacteria</taxon>
        <taxon>Burkholderiales</taxon>
        <taxon>Oxalobacteraceae</taxon>
        <taxon>Noviherbaspirillum</taxon>
    </lineage>
</organism>
<dbReference type="Proteomes" id="UP001158049">
    <property type="component" value="Unassembled WGS sequence"/>
</dbReference>
<evidence type="ECO:0000256" key="11">
    <source>
        <dbReference type="ARBA" id="ARBA00023136"/>
    </source>
</evidence>
<keyword evidence="13" id="KW-0998">Cell outer membrane</keyword>
<evidence type="ECO:0000256" key="8">
    <source>
        <dbReference type="ARBA" id="ARBA00023047"/>
    </source>
</evidence>
<dbReference type="NCBIfam" id="TIGR03027">
    <property type="entry name" value="pepcterm_export"/>
    <property type="match status" value="1"/>
</dbReference>
<dbReference type="Gene3D" id="3.30.1950.10">
    <property type="entry name" value="wza like domain"/>
    <property type="match status" value="1"/>
</dbReference>
<feature type="domain" description="Polysaccharide export protein N-terminal" evidence="16">
    <location>
        <begin position="42"/>
        <end position="117"/>
    </location>
</feature>
<dbReference type="InterPro" id="IPR049712">
    <property type="entry name" value="Poly_export"/>
</dbReference>
<evidence type="ECO:0000256" key="3">
    <source>
        <dbReference type="ARBA" id="ARBA00022448"/>
    </source>
</evidence>
<keyword evidence="6" id="KW-0812">Transmembrane</keyword>
<keyword evidence="14" id="KW-0449">Lipoprotein</keyword>
<evidence type="ECO:0000256" key="7">
    <source>
        <dbReference type="ARBA" id="ARBA00022729"/>
    </source>
</evidence>
<name>A0ABY1QG21_9BURK</name>
<evidence type="ECO:0000259" key="17">
    <source>
        <dbReference type="Pfam" id="PF22461"/>
    </source>
</evidence>
<keyword evidence="7 15" id="KW-0732">Signal</keyword>
<sequence length="211" mass="22876">MKSLQKTLVRRAASVALAGVMLALTACATTDYPSLAADRTQAPQHEYLIGPGDSINILVWRNPEVSLTVPVRPDGKITTPLVQDMNASGKTATQLARDLEKSLEKYIQQPIVTVIVTGFVGPYTEQIRVIGQAARPQALPYRENMSLMDVLIAVGGITEFASGNKAVLIRNVDGKQQTFSLRLNDLIKRGDLSANASMRPGDVLVIPESFF</sequence>
<dbReference type="Pfam" id="PF02563">
    <property type="entry name" value="Poly_export"/>
    <property type="match status" value="1"/>
</dbReference>
<evidence type="ECO:0000256" key="13">
    <source>
        <dbReference type="ARBA" id="ARBA00023237"/>
    </source>
</evidence>
<comment type="caution">
    <text evidence="18">The sequence shown here is derived from an EMBL/GenBank/DDBJ whole genome shotgun (WGS) entry which is preliminary data.</text>
</comment>
<feature type="domain" description="SLBB" evidence="17">
    <location>
        <begin position="127"/>
        <end position="205"/>
    </location>
</feature>
<dbReference type="Pfam" id="PF22461">
    <property type="entry name" value="SLBB_2"/>
    <property type="match status" value="1"/>
</dbReference>
<gene>
    <name evidence="18" type="ORF">SAMN06295970_11550</name>
</gene>
<evidence type="ECO:0000259" key="16">
    <source>
        <dbReference type="Pfam" id="PF02563"/>
    </source>
</evidence>
<feature type="chain" id="PRO_5046287978" evidence="15">
    <location>
        <begin position="29"/>
        <end position="211"/>
    </location>
</feature>
<keyword evidence="10" id="KW-0626">Porin</keyword>
<keyword evidence="9" id="KW-0406">Ion transport</keyword>
<evidence type="ECO:0000313" key="18">
    <source>
        <dbReference type="EMBL" id="SMP69527.1"/>
    </source>
</evidence>
<evidence type="ECO:0000256" key="6">
    <source>
        <dbReference type="ARBA" id="ARBA00022692"/>
    </source>
</evidence>
<accession>A0ABY1QG21</accession>
<keyword evidence="19" id="KW-1185">Reference proteome</keyword>
<dbReference type="InterPro" id="IPR017477">
    <property type="entry name" value="PEP-CTERM_polysacc_export"/>
</dbReference>
<reference evidence="18 19" key="1">
    <citation type="submission" date="2017-05" db="EMBL/GenBank/DDBJ databases">
        <authorList>
            <person name="Varghese N."/>
            <person name="Submissions S."/>
        </authorList>
    </citation>
    <scope>NUCLEOTIDE SEQUENCE [LARGE SCALE GENOMIC DNA]</scope>
    <source>
        <strain evidence="18 19">DSM 26001</strain>
    </source>
</reference>
<keyword evidence="3" id="KW-0813">Transport</keyword>
<dbReference type="InterPro" id="IPR054765">
    <property type="entry name" value="SLBB_dom"/>
</dbReference>